<accession>A0A2P5F5Y1</accession>
<dbReference type="EMBL" id="JXTC01000060">
    <property type="protein sequence ID" value="PON93200.1"/>
    <property type="molecule type" value="Genomic_DNA"/>
</dbReference>
<proteinExistence type="predicted"/>
<keyword evidence="1" id="KW-1133">Transmembrane helix</keyword>
<dbReference type="InterPro" id="IPR004158">
    <property type="entry name" value="DUF247_pln"/>
</dbReference>
<dbReference type="PANTHER" id="PTHR31170">
    <property type="entry name" value="BNAC04G53230D PROTEIN"/>
    <property type="match status" value="1"/>
</dbReference>
<dbReference type="InParanoid" id="A0A2P5F5Y1"/>
<dbReference type="Proteomes" id="UP000237000">
    <property type="component" value="Unassembled WGS sequence"/>
</dbReference>
<dbReference type="STRING" id="63057.A0A2P5F5Y1"/>
<dbReference type="Pfam" id="PF03140">
    <property type="entry name" value="DUF247"/>
    <property type="match status" value="1"/>
</dbReference>
<feature type="transmembrane region" description="Helical" evidence="1">
    <location>
        <begin position="412"/>
        <end position="440"/>
    </location>
</feature>
<sequence>MEGSSRTEGQVQPKLEHVIVEINRADEQLVSSIKEKMEDASKLVFTFRIAKEQRSKNDKAYDPAKLSIGPFHHGKPALKQMEDHKWRYLGALLNRKPNLEASLDICVKALRESEHRARNCYGEKISLNSNDFVQMMLLDCCFIIELFLKFAIKGLRRRNDQLFTTPGLLFELRRDMILLENQIPLFVIQQMFHIVPIPQQCTMSFNELASRFFKNMVPGDLEFLKEKFNQEGYHLLDLIRRCIIPTHPKVQPKEVHSSPKDLDSARKLRRAGVRFKKAKQHSLLLDVTFDNGVLTIPPLKIHECMEELLINLIALESHLEDTQQTTSYAFLMRCLIHSEKDVKYLGERRILSYPEVKDKEKEIAEMFQKLGKEVTAKDFYYLRLIEQVKEYKRKSLHAKWEKVKRGYGKTPLSFVVFVVAILLLVLTFVGVFFSVLSFFLHRS</sequence>
<dbReference type="PANTHER" id="PTHR31170:SF25">
    <property type="entry name" value="BNAA09G04570D PROTEIN"/>
    <property type="match status" value="1"/>
</dbReference>
<name>A0A2P5F5Y1_TREOI</name>
<keyword evidence="1" id="KW-0812">Transmembrane</keyword>
<evidence type="ECO:0000313" key="2">
    <source>
        <dbReference type="EMBL" id="PON93200.1"/>
    </source>
</evidence>
<comment type="caution">
    <text evidence="2">The sequence shown here is derived from an EMBL/GenBank/DDBJ whole genome shotgun (WGS) entry which is preliminary data.</text>
</comment>
<gene>
    <name evidence="2" type="ORF">TorRG33x02_111060</name>
</gene>
<dbReference type="AlphaFoldDB" id="A0A2P5F5Y1"/>
<evidence type="ECO:0000313" key="3">
    <source>
        <dbReference type="Proteomes" id="UP000237000"/>
    </source>
</evidence>
<evidence type="ECO:0000256" key="1">
    <source>
        <dbReference type="SAM" id="Phobius"/>
    </source>
</evidence>
<protein>
    <submittedName>
        <fullName evidence="2">Uncharacterized protein</fullName>
    </submittedName>
</protein>
<keyword evidence="1" id="KW-0472">Membrane</keyword>
<reference evidence="3" key="1">
    <citation type="submission" date="2016-06" db="EMBL/GenBank/DDBJ databases">
        <title>Parallel loss of symbiosis genes in relatives of nitrogen-fixing non-legume Parasponia.</title>
        <authorList>
            <person name="Van Velzen R."/>
            <person name="Holmer R."/>
            <person name="Bu F."/>
            <person name="Rutten L."/>
            <person name="Van Zeijl A."/>
            <person name="Liu W."/>
            <person name="Santuari L."/>
            <person name="Cao Q."/>
            <person name="Sharma T."/>
            <person name="Shen D."/>
            <person name="Roswanjaya Y."/>
            <person name="Wardhani T."/>
            <person name="Kalhor M.S."/>
            <person name="Jansen J."/>
            <person name="Van den Hoogen J."/>
            <person name="Gungor B."/>
            <person name="Hartog M."/>
            <person name="Hontelez J."/>
            <person name="Verver J."/>
            <person name="Yang W.-C."/>
            <person name="Schijlen E."/>
            <person name="Repin R."/>
            <person name="Schilthuizen M."/>
            <person name="Schranz E."/>
            <person name="Heidstra R."/>
            <person name="Miyata K."/>
            <person name="Fedorova E."/>
            <person name="Kohlen W."/>
            <person name="Bisseling T."/>
            <person name="Smit S."/>
            <person name="Geurts R."/>
        </authorList>
    </citation>
    <scope>NUCLEOTIDE SEQUENCE [LARGE SCALE GENOMIC DNA]</scope>
    <source>
        <strain evidence="3">cv. RG33-2</strain>
    </source>
</reference>
<dbReference type="OrthoDB" id="1378449at2759"/>
<organism evidence="2 3">
    <name type="scientific">Trema orientale</name>
    <name type="common">Charcoal tree</name>
    <name type="synonym">Celtis orientalis</name>
    <dbReference type="NCBI Taxonomy" id="63057"/>
    <lineage>
        <taxon>Eukaryota</taxon>
        <taxon>Viridiplantae</taxon>
        <taxon>Streptophyta</taxon>
        <taxon>Embryophyta</taxon>
        <taxon>Tracheophyta</taxon>
        <taxon>Spermatophyta</taxon>
        <taxon>Magnoliopsida</taxon>
        <taxon>eudicotyledons</taxon>
        <taxon>Gunneridae</taxon>
        <taxon>Pentapetalae</taxon>
        <taxon>rosids</taxon>
        <taxon>fabids</taxon>
        <taxon>Rosales</taxon>
        <taxon>Cannabaceae</taxon>
        <taxon>Trema</taxon>
    </lineage>
</organism>
<keyword evidence="3" id="KW-1185">Reference proteome</keyword>